<evidence type="ECO:0000256" key="2">
    <source>
        <dbReference type="ARBA" id="ARBA00022741"/>
    </source>
</evidence>
<evidence type="ECO:0000313" key="6">
    <source>
        <dbReference type="Proteomes" id="UP001595583"/>
    </source>
</evidence>
<dbReference type="SUPFAM" id="SSF52540">
    <property type="entry name" value="P-loop containing nucleoside triphosphate hydrolases"/>
    <property type="match status" value="1"/>
</dbReference>
<proteinExistence type="inferred from homology"/>
<dbReference type="Pfam" id="PF00005">
    <property type="entry name" value="ABC_tran"/>
    <property type="match status" value="1"/>
</dbReference>
<dbReference type="EMBL" id="JBHRTK010000008">
    <property type="protein sequence ID" value="MFC3205861.1"/>
    <property type="molecule type" value="Genomic_DNA"/>
</dbReference>
<dbReference type="InterPro" id="IPR003439">
    <property type="entry name" value="ABC_transporter-like_ATP-bd"/>
</dbReference>
<dbReference type="PANTHER" id="PTHR43869">
    <property type="entry name" value="GLYCINE BETAINE/PROLINE BETAINE TRANSPORT SYSTEM ATP-BINDING PROTEIN PROV"/>
    <property type="match status" value="1"/>
</dbReference>
<feature type="domain" description="ABC transporter" evidence="4">
    <location>
        <begin position="63"/>
        <end position="299"/>
    </location>
</feature>
<organism evidence="5 6">
    <name type="scientific">Aquamicrobium soli</name>
    <dbReference type="NCBI Taxonomy" id="1811518"/>
    <lineage>
        <taxon>Bacteria</taxon>
        <taxon>Pseudomonadati</taxon>
        <taxon>Pseudomonadota</taxon>
        <taxon>Alphaproteobacteria</taxon>
        <taxon>Hyphomicrobiales</taxon>
        <taxon>Phyllobacteriaceae</taxon>
        <taxon>Aquamicrobium</taxon>
    </lineage>
</organism>
<comment type="caution">
    <text evidence="5">The sequence shown here is derived from an EMBL/GenBank/DDBJ whole genome shotgun (WGS) entry which is preliminary data.</text>
</comment>
<evidence type="ECO:0000256" key="3">
    <source>
        <dbReference type="ARBA" id="ARBA00022840"/>
    </source>
</evidence>
<dbReference type="RefSeq" id="WP_378219680.1">
    <property type="nucleotide sequence ID" value="NZ_JBHRTK010000008.1"/>
</dbReference>
<dbReference type="SMART" id="SM00382">
    <property type="entry name" value="AAA"/>
    <property type="match status" value="1"/>
</dbReference>
<accession>A0ABV7K765</accession>
<dbReference type="InterPro" id="IPR027417">
    <property type="entry name" value="P-loop_NTPase"/>
</dbReference>
<reference evidence="6" key="1">
    <citation type="journal article" date="2019" name="Int. J. Syst. Evol. Microbiol.">
        <title>The Global Catalogue of Microorganisms (GCM) 10K type strain sequencing project: providing services to taxonomists for standard genome sequencing and annotation.</title>
        <authorList>
            <consortium name="The Broad Institute Genomics Platform"/>
            <consortium name="The Broad Institute Genome Sequencing Center for Infectious Disease"/>
            <person name="Wu L."/>
            <person name="Ma J."/>
        </authorList>
    </citation>
    <scope>NUCLEOTIDE SEQUENCE [LARGE SCALE GENOMIC DNA]</scope>
    <source>
        <strain evidence="6">KCTC 52165</strain>
    </source>
</reference>
<dbReference type="PROSITE" id="PS00211">
    <property type="entry name" value="ABC_TRANSPORTER_1"/>
    <property type="match status" value="1"/>
</dbReference>
<dbReference type="PROSITE" id="PS50893">
    <property type="entry name" value="ABC_TRANSPORTER_2"/>
    <property type="match status" value="1"/>
</dbReference>
<dbReference type="Proteomes" id="UP001595583">
    <property type="component" value="Unassembled WGS sequence"/>
</dbReference>
<keyword evidence="6" id="KW-1185">Reference proteome</keyword>
<keyword evidence="2" id="KW-0547">Nucleotide-binding</keyword>
<keyword evidence="3 5" id="KW-0067">ATP-binding</keyword>
<dbReference type="InterPro" id="IPR003593">
    <property type="entry name" value="AAA+_ATPase"/>
</dbReference>
<dbReference type="Gene3D" id="3.40.50.300">
    <property type="entry name" value="P-loop containing nucleotide triphosphate hydrolases"/>
    <property type="match status" value="1"/>
</dbReference>
<name>A0ABV7K765_9HYPH</name>
<gene>
    <name evidence="5" type="ORF">ACFOHJ_06540</name>
</gene>
<sequence>MNRKVMTGELERLAGQPFPLPEELQAGFMSTAMQKPDRPVKLACRQYWKLYGAAAQRKFRDAGELRELVDSGRAVGALQDVDLEIGEGEIFVVMGLSGSGKSTLLRCLARLIEPSFGEVLLDGRPLIGLPAAELMKVRRHEIGMVFQNFALLPHLSVVDNIALPLRIRHDDPASIRENVAEVIQLVGLSGMEARLPAQLSGGQQQRVGLARALAVKPGLLFLDEPFSALDPLIRRELQDELVRLQARLKKTMVFVTHDFSEAVRLGDRIAIMKDGRVRQIGAPEEIVTAPADDYVRNFAAGIDLTRVVSCARIATQPTRSEYAVKVPADRRIAEAAEEVARAGGPVGLVDSQGRLVGELDAAAILRLVSGGLYGGGEGAGR</sequence>
<dbReference type="GO" id="GO:0005524">
    <property type="term" value="F:ATP binding"/>
    <property type="evidence" value="ECO:0007669"/>
    <property type="project" value="UniProtKB-KW"/>
</dbReference>
<dbReference type="PANTHER" id="PTHR43869:SF1">
    <property type="entry name" value="GLYCINE BETAINE_PROLINE BETAINE TRANSPORT SYSTEM ATP-BINDING PROTEIN PROV"/>
    <property type="match status" value="1"/>
</dbReference>
<dbReference type="InterPro" id="IPR051921">
    <property type="entry name" value="ABC_osmolyte_uptake_ATP-bind"/>
</dbReference>
<comment type="similarity">
    <text evidence="1">Belongs to the ABC transporter superfamily.</text>
</comment>
<evidence type="ECO:0000256" key="1">
    <source>
        <dbReference type="ARBA" id="ARBA00005417"/>
    </source>
</evidence>
<dbReference type="InterPro" id="IPR017871">
    <property type="entry name" value="ABC_transporter-like_CS"/>
</dbReference>
<protein>
    <submittedName>
        <fullName evidence="5">ATP-binding cassette domain-containing protein</fullName>
    </submittedName>
</protein>
<evidence type="ECO:0000259" key="4">
    <source>
        <dbReference type="PROSITE" id="PS50893"/>
    </source>
</evidence>
<evidence type="ECO:0000313" key="5">
    <source>
        <dbReference type="EMBL" id="MFC3205861.1"/>
    </source>
</evidence>